<dbReference type="EMBL" id="JAGKQM010000017">
    <property type="protein sequence ID" value="KAH0868148.1"/>
    <property type="molecule type" value="Genomic_DNA"/>
</dbReference>
<evidence type="ECO:0000256" key="1">
    <source>
        <dbReference type="SAM" id="Phobius"/>
    </source>
</evidence>
<gene>
    <name evidence="2" type="ORF">HID58_075170</name>
</gene>
<evidence type="ECO:0000313" key="3">
    <source>
        <dbReference type="Proteomes" id="UP000824890"/>
    </source>
</evidence>
<keyword evidence="3" id="KW-1185">Reference proteome</keyword>
<name>A0ABQ7YJ60_BRANA</name>
<keyword evidence="1" id="KW-1133">Transmembrane helix</keyword>
<dbReference type="Proteomes" id="UP000824890">
    <property type="component" value="Unassembled WGS sequence"/>
</dbReference>
<comment type="caution">
    <text evidence="2">The sequence shown here is derived from an EMBL/GenBank/DDBJ whole genome shotgun (WGS) entry which is preliminary data.</text>
</comment>
<protein>
    <submittedName>
        <fullName evidence="2">Uncharacterized protein</fullName>
    </submittedName>
</protein>
<reference evidence="2 3" key="1">
    <citation type="submission" date="2021-05" db="EMBL/GenBank/DDBJ databases">
        <title>Genome Assembly of Synthetic Allotetraploid Brassica napus Reveals Homoeologous Exchanges between Subgenomes.</title>
        <authorList>
            <person name="Davis J.T."/>
        </authorList>
    </citation>
    <scope>NUCLEOTIDE SEQUENCE [LARGE SCALE GENOMIC DNA]</scope>
    <source>
        <strain evidence="3">cv. Da-Ae</strain>
        <tissue evidence="2">Seedling</tissue>
    </source>
</reference>
<keyword evidence="1" id="KW-0472">Membrane</keyword>
<proteinExistence type="predicted"/>
<sequence length="510" mass="55567">RPKSLPIETIFLGAGEAIGRRRRATCTAALSSPSYASYFVVLSLYLMFLVASNIIISSRFSVTIAPVLSSTYPPPLLAVKKSSPPPSTLPEAISNRWRSPLLSLSIYHHHRSPRPPSTSCVRSSTLSPCVVDLLTIVVPSHFGIVKPRTYGSMFSMTNIQSFPSYAESHKPDLHISLVLDLISPVQRCEQMLCQSTHVSRLSSWPLHRSKRCLLVTVGSIVQECCFARVAHDYVTAASLSHYAVSSIDGSSQSRIGGLPDLLVAGTIVQECGLASFYNSITVASPSHYAVPSIDGSSQSQLCDLHTGFVARRSSHPEAFYLLSDVCSHMCWLNECDYCTLRSPSVTNCWAQHGNVEFRGLDPIKPSVLSSNFILSASLEVKLELEIHLVASVSLVGFKADCACFSAKSSQIGLRTLNVVYGSGASHLKFLPVNIPTASYRCINVVFDYQLFFRTIAMGSKMELLFGFLHFAERDSPLYGSISSCFVRFSSFILPSSLAPGLSTSVVNVSL</sequence>
<feature type="non-terminal residue" evidence="2">
    <location>
        <position position="1"/>
    </location>
</feature>
<accession>A0ABQ7YJ60</accession>
<organism evidence="2 3">
    <name type="scientific">Brassica napus</name>
    <name type="common">Rape</name>
    <dbReference type="NCBI Taxonomy" id="3708"/>
    <lineage>
        <taxon>Eukaryota</taxon>
        <taxon>Viridiplantae</taxon>
        <taxon>Streptophyta</taxon>
        <taxon>Embryophyta</taxon>
        <taxon>Tracheophyta</taxon>
        <taxon>Spermatophyta</taxon>
        <taxon>Magnoliopsida</taxon>
        <taxon>eudicotyledons</taxon>
        <taxon>Gunneridae</taxon>
        <taxon>Pentapetalae</taxon>
        <taxon>rosids</taxon>
        <taxon>malvids</taxon>
        <taxon>Brassicales</taxon>
        <taxon>Brassicaceae</taxon>
        <taxon>Brassiceae</taxon>
        <taxon>Brassica</taxon>
    </lineage>
</organism>
<evidence type="ECO:0000313" key="2">
    <source>
        <dbReference type="EMBL" id="KAH0868148.1"/>
    </source>
</evidence>
<feature type="transmembrane region" description="Helical" evidence="1">
    <location>
        <begin position="35"/>
        <end position="56"/>
    </location>
</feature>
<keyword evidence="1" id="KW-0812">Transmembrane</keyword>